<evidence type="ECO:0000259" key="3">
    <source>
        <dbReference type="SMART" id="SM00860"/>
    </source>
</evidence>
<evidence type="ECO:0000313" key="4">
    <source>
        <dbReference type="EMBL" id="ANB14716.1"/>
    </source>
</evidence>
<accession>A0A167F1U3</accession>
<dbReference type="PIRSF" id="PIRSF017023">
    <property type="entry name" value="KNR4"/>
    <property type="match status" value="1"/>
</dbReference>
<dbReference type="OrthoDB" id="2305498at2759"/>
<dbReference type="InterPro" id="IPR009203">
    <property type="entry name" value="Knr4/Smi1"/>
</dbReference>
<reference evidence="4 5" key="1">
    <citation type="submission" date="2016-02" db="EMBL/GenBank/DDBJ databases">
        <title>Complete genome sequence and transcriptome regulation of the pentose utilising yeast Sugiyamaella lignohabitans.</title>
        <authorList>
            <person name="Bellasio M."/>
            <person name="Peymann A."/>
            <person name="Valli M."/>
            <person name="Sipitzky M."/>
            <person name="Graf A."/>
            <person name="Sauer M."/>
            <person name="Marx H."/>
            <person name="Mattanovich D."/>
        </authorList>
    </citation>
    <scope>NUCLEOTIDE SEQUENCE [LARGE SCALE GENOMIC DNA]</scope>
    <source>
        <strain evidence="4 5">CBS 10342</strain>
    </source>
</reference>
<dbReference type="GO" id="GO:0043332">
    <property type="term" value="C:mating projection tip"/>
    <property type="evidence" value="ECO:0007669"/>
    <property type="project" value="TreeGrafter"/>
</dbReference>
<evidence type="ECO:0000256" key="1">
    <source>
        <dbReference type="ARBA" id="ARBA00005303"/>
    </source>
</evidence>
<dbReference type="PANTHER" id="PTHR47432">
    <property type="entry name" value="CELL WALL ASSEMBLY REGULATOR SMI1"/>
    <property type="match status" value="1"/>
</dbReference>
<dbReference type="GeneID" id="30034222"/>
<feature type="compositionally biased region" description="Polar residues" evidence="2">
    <location>
        <begin position="66"/>
        <end position="94"/>
    </location>
</feature>
<dbReference type="InterPro" id="IPR051873">
    <property type="entry name" value="KNR4/SMI1_regulator"/>
</dbReference>
<organism evidence="4 5">
    <name type="scientific">Sugiyamaella lignohabitans</name>
    <dbReference type="NCBI Taxonomy" id="796027"/>
    <lineage>
        <taxon>Eukaryota</taxon>
        <taxon>Fungi</taxon>
        <taxon>Dikarya</taxon>
        <taxon>Ascomycota</taxon>
        <taxon>Saccharomycotina</taxon>
        <taxon>Dipodascomycetes</taxon>
        <taxon>Dipodascales</taxon>
        <taxon>Trichomonascaceae</taxon>
        <taxon>Sugiyamaella</taxon>
    </lineage>
</organism>
<feature type="compositionally biased region" description="Low complexity" evidence="2">
    <location>
        <begin position="285"/>
        <end position="299"/>
    </location>
</feature>
<feature type="compositionally biased region" description="Low complexity" evidence="2">
    <location>
        <begin position="95"/>
        <end position="108"/>
    </location>
</feature>
<feature type="domain" description="Knr4/Smi1-like" evidence="3">
    <location>
        <begin position="167"/>
        <end position="378"/>
    </location>
</feature>
<dbReference type="InterPro" id="IPR018958">
    <property type="entry name" value="Knr4/Smi1-like_dom"/>
</dbReference>
<sequence>MDKIFSSVQSFLHSVTTNDRYASYESQYRSSPNGRGPGASTKYRRTPLGVTGNSVHDEIDGGSGSGTPPNGQNGPYGYRNSSSTSLDGPNSRNGSNTNLASSSTTSLNRGPYTPGMRSAQMGNGGNIPLQDYSDGIPAPPAAALSWKRIDRWVDANYPELYDQLSYPATSADLNELESDLDCTLPLEVRDSYMVHDGQERGGRPTGLFFNICILDLEGIVEEWTHWKNTAIRLNNVVRSQRQQKQALSSSSAAASSSSSSQQQLRSVSASSSSSSSALVPPHMKQQAQQTPQQIQQQQQHYKNTLNWIQRQESVPEGAIQPVYAHPAWIPLAKDFEGNNIAVDLAPGKKGRWGQVILFGRDFDRKYVIAPSWGAFLASFADDLEAGDHSIDEDLEEGSLMFRAPNGRLIPYFDVLKSRVERSVRLARKQQGIQSPVIGSNGAGSMPGTRISRPSTPGHHGASSNSTITNGSTGTGANKANGSAAGSAPGRNLSSPKGQNLISPFQSTTNLATPTSEPSESQSESKENTEELSEPAAETKTEDKPETKTDSEPATKSNDKPEPESKKESEADENPETTATESTESKKDTSASASASASDDEVDMLEDELTEVQI</sequence>
<gene>
    <name evidence="4" type="primary">SMI1</name>
    <name evidence="4" type="ORF">AWJ20_2323</name>
</gene>
<protein>
    <submittedName>
        <fullName evidence="4">Smi1p</fullName>
    </submittedName>
</protein>
<feature type="compositionally biased region" description="Polar residues" evidence="2">
    <location>
        <begin position="23"/>
        <end position="33"/>
    </location>
</feature>
<feature type="compositionally biased region" description="Acidic residues" evidence="2">
    <location>
        <begin position="597"/>
        <end position="613"/>
    </location>
</feature>
<proteinExistence type="inferred from homology"/>
<evidence type="ECO:0000256" key="2">
    <source>
        <dbReference type="SAM" id="MobiDB-lite"/>
    </source>
</evidence>
<dbReference type="PANTHER" id="PTHR47432:SF1">
    <property type="entry name" value="CELL WALL ASSEMBLY REGULATOR SMI1"/>
    <property type="match status" value="1"/>
</dbReference>
<dbReference type="SMART" id="SM00860">
    <property type="entry name" value="SMI1_KNR4"/>
    <property type="match status" value="1"/>
</dbReference>
<feature type="compositionally biased region" description="Basic and acidic residues" evidence="2">
    <location>
        <begin position="536"/>
        <end position="568"/>
    </location>
</feature>
<name>A0A167F1U3_9ASCO</name>
<evidence type="ECO:0000313" key="5">
    <source>
        <dbReference type="Proteomes" id="UP000189580"/>
    </source>
</evidence>
<feature type="compositionally biased region" description="Polar residues" evidence="2">
    <location>
        <begin position="491"/>
        <end position="514"/>
    </location>
</feature>
<feature type="region of interest" description="Disordered" evidence="2">
    <location>
        <begin position="23"/>
        <end position="133"/>
    </location>
</feature>
<comment type="similarity">
    <text evidence="1">Belongs to the KNR4/SMI1 family.</text>
</comment>
<dbReference type="Proteomes" id="UP000189580">
    <property type="component" value="Chromosome b"/>
</dbReference>
<dbReference type="KEGG" id="slb:AWJ20_2323"/>
<feature type="compositionally biased region" description="Low complexity" evidence="2">
    <location>
        <begin position="248"/>
        <end position="278"/>
    </location>
</feature>
<dbReference type="AlphaFoldDB" id="A0A167F1U3"/>
<dbReference type="RefSeq" id="XP_018737193.1">
    <property type="nucleotide sequence ID" value="XM_018879260.1"/>
</dbReference>
<keyword evidence="5" id="KW-1185">Reference proteome</keyword>
<dbReference type="InterPro" id="IPR037883">
    <property type="entry name" value="Knr4/Smi1-like_sf"/>
</dbReference>
<dbReference type="GO" id="GO:0070880">
    <property type="term" value="P:fungal-type cell wall beta-glucan biosynthetic process"/>
    <property type="evidence" value="ECO:0007669"/>
    <property type="project" value="TreeGrafter"/>
</dbReference>
<feature type="region of interest" description="Disordered" evidence="2">
    <location>
        <begin position="430"/>
        <end position="613"/>
    </location>
</feature>
<dbReference type="SUPFAM" id="SSF160631">
    <property type="entry name" value="SMI1/KNR4-like"/>
    <property type="match status" value="1"/>
</dbReference>
<feature type="region of interest" description="Disordered" evidence="2">
    <location>
        <begin position="248"/>
        <end position="299"/>
    </location>
</feature>
<dbReference type="EMBL" id="CP014503">
    <property type="protein sequence ID" value="ANB14716.1"/>
    <property type="molecule type" value="Genomic_DNA"/>
</dbReference>
<feature type="compositionally biased region" description="Low complexity" evidence="2">
    <location>
        <begin position="460"/>
        <end position="489"/>
    </location>
</feature>
<dbReference type="Pfam" id="PF09346">
    <property type="entry name" value="SMI1_KNR4"/>
    <property type="match status" value="1"/>
</dbReference>